<evidence type="ECO:0000313" key="10">
    <source>
        <dbReference type="Proteomes" id="UP000242329"/>
    </source>
</evidence>
<dbReference type="AlphaFoldDB" id="A0A1M5LCB3"/>
<keyword evidence="4" id="KW-0630">Potassium</keyword>
<dbReference type="PANTHER" id="PTHR43833:SF5">
    <property type="entry name" value="TRK SYSTEM POTASSIUM UPTAKE PROTEIN TRKA"/>
    <property type="match status" value="1"/>
</dbReference>
<sequence length="453" mass="49864">MKSIIIGAGKVGFSIAQLLSSENQDVVVIEQDEERAKLIEETLDVQVIQGSGASWSILEMAGVKSAEMVVAVTEYDELNMIACLLAKQYGVKTTIARVRNPEYVETPHFSPESLLGIDLIINPERVTAEEIAKIVKNPEVLDVEYYADGKVQLVELVVPDKSPVINMQLRDLDTSKYVIVSIVRKHKMIVPSGNDVIKPGDHLYIMANTNDMAEVLKSLGIYRKKVEHLTILGAGRTGCYLAHILEREKIPVNIKIIEKNEKRAREVSARLKHSLVIHGDGSDLELLENENIEKSDLFVAVTDDDKINLLSCLIAKNLGAKKTIAKIKRADIMPLMEQIGIDIVLSPRILTAGAILKYIRKGNVVSVTVLGDERAELLEFFAQAGSVAVGKELKRIKFPSGSVVGAIVRNGQVIIPNGNSVIKPNDQLMVFSLPHSIHKVEKIFTSGGKNSLW</sequence>
<dbReference type="PANTHER" id="PTHR43833">
    <property type="entry name" value="POTASSIUM CHANNEL PROTEIN 2-RELATED-RELATED"/>
    <property type="match status" value="1"/>
</dbReference>
<proteinExistence type="predicted"/>
<dbReference type="SUPFAM" id="SSF116726">
    <property type="entry name" value="TrkA C-terminal domain-like"/>
    <property type="match status" value="2"/>
</dbReference>
<dbReference type="InterPro" id="IPR003148">
    <property type="entry name" value="RCK_N"/>
</dbReference>
<dbReference type="PROSITE" id="PS51201">
    <property type="entry name" value="RCK_N"/>
    <property type="match status" value="2"/>
</dbReference>
<dbReference type="InterPro" id="IPR050721">
    <property type="entry name" value="Trk_Ktr_HKT_K-transport"/>
</dbReference>
<keyword evidence="3" id="KW-0633">Potassium transport</keyword>
<dbReference type="Gene3D" id="3.30.70.1450">
    <property type="entry name" value="Regulator of K+ conductance, C-terminal domain"/>
    <property type="match status" value="2"/>
</dbReference>
<dbReference type="NCBIfam" id="NF007033">
    <property type="entry name" value="PRK09496.1-5"/>
    <property type="match status" value="1"/>
</dbReference>
<evidence type="ECO:0000256" key="6">
    <source>
        <dbReference type="ARBA" id="ARBA00023065"/>
    </source>
</evidence>
<dbReference type="EMBL" id="FQWY01000007">
    <property type="protein sequence ID" value="SHG62359.1"/>
    <property type="molecule type" value="Genomic_DNA"/>
</dbReference>
<evidence type="ECO:0000256" key="3">
    <source>
        <dbReference type="ARBA" id="ARBA00022538"/>
    </source>
</evidence>
<dbReference type="InterPro" id="IPR006037">
    <property type="entry name" value="RCK_C"/>
</dbReference>
<dbReference type="PRINTS" id="PR00335">
    <property type="entry name" value="KUPTAKETRKA"/>
</dbReference>
<keyword evidence="5" id="KW-0520">NAD</keyword>
<evidence type="ECO:0000259" key="8">
    <source>
        <dbReference type="PROSITE" id="PS51202"/>
    </source>
</evidence>
<reference evidence="10" key="1">
    <citation type="submission" date="2016-11" db="EMBL/GenBank/DDBJ databases">
        <authorList>
            <person name="Varghese N."/>
            <person name="Submissions S."/>
        </authorList>
    </citation>
    <scope>NUCLEOTIDE SEQUENCE [LARGE SCALE GENOMIC DNA]</scope>
    <source>
        <strain evidence="10">DSM 11003</strain>
    </source>
</reference>
<evidence type="ECO:0000256" key="1">
    <source>
        <dbReference type="ARBA" id="ARBA00017378"/>
    </source>
</evidence>
<feature type="domain" description="RCK C-terminal" evidence="8">
    <location>
        <begin position="365"/>
        <end position="446"/>
    </location>
</feature>
<evidence type="ECO:0000259" key="7">
    <source>
        <dbReference type="PROSITE" id="PS51201"/>
    </source>
</evidence>
<dbReference type="NCBIfam" id="NF007041">
    <property type="entry name" value="PRK09496.3-4"/>
    <property type="match status" value="1"/>
</dbReference>
<dbReference type="NCBIfam" id="NF007031">
    <property type="entry name" value="PRK09496.1-2"/>
    <property type="match status" value="1"/>
</dbReference>
<name>A0A1M5LCB3_9FIRM</name>
<keyword evidence="6" id="KW-0406">Ion transport</keyword>
<dbReference type="OrthoDB" id="9775180at2"/>
<accession>A0A1M5LCB3</accession>
<dbReference type="RefSeq" id="WP_073089840.1">
    <property type="nucleotide sequence ID" value="NZ_FQWY01000007.1"/>
</dbReference>
<evidence type="ECO:0000256" key="4">
    <source>
        <dbReference type="ARBA" id="ARBA00022958"/>
    </source>
</evidence>
<protein>
    <recommendedName>
        <fullName evidence="1">Trk system potassium uptake protein TrkA</fullName>
    </recommendedName>
</protein>
<dbReference type="NCBIfam" id="NF007039">
    <property type="entry name" value="PRK09496.3-2"/>
    <property type="match status" value="1"/>
</dbReference>
<dbReference type="STRING" id="1123382.SAMN02745221_00627"/>
<evidence type="ECO:0000313" key="9">
    <source>
        <dbReference type="EMBL" id="SHG62359.1"/>
    </source>
</evidence>
<dbReference type="PROSITE" id="PS51202">
    <property type="entry name" value="RCK_C"/>
    <property type="match status" value="2"/>
</dbReference>
<dbReference type="GO" id="GO:0005886">
    <property type="term" value="C:plasma membrane"/>
    <property type="evidence" value="ECO:0007669"/>
    <property type="project" value="InterPro"/>
</dbReference>
<organism evidence="9 10">
    <name type="scientific">Thermosyntropha lipolytica DSM 11003</name>
    <dbReference type="NCBI Taxonomy" id="1123382"/>
    <lineage>
        <taxon>Bacteria</taxon>
        <taxon>Bacillati</taxon>
        <taxon>Bacillota</taxon>
        <taxon>Clostridia</taxon>
        <taxon>Eubacteriales</taxon>
        <taxon>Syntrophomonadaceae</taxon>
        <taxon>Thermosyntropha</taxon>
    </lineage>
</organism>
<dbReference type="InterPro" id="IPR036721">
    <property type="entry name" value="RCK_C_sf"/>
</dbReference>
<feature type="domain" description="RCK N-terminal" evidence="7">
    <location>
        <begin position="226"/>
        <end position="345"/>
    </location>
</feature>
<keyword evidence="2" id="KW-0813">Transport</keyword>
<feature type="domain" description="RCK N-terminal" evidence="7">
    <location>
        <begin position="1"/>
        <end position="121"/>
    </location>
</feature>
<dbReference type="Pfam" id="PF02080">
    <property type="entry name" value="TrkA_C"/>
    <property type="match status" value="2"/>
</dbReference>
<dbReference type="Proteomes" id="UP000242329">
    <property type="component" value="Unassembled WGS sequence"/>
</dbReference>
<dbReference type="GO" id="GO:0015079">
    <property type="term" value="F:potassium ion transmembrane transporter activity"/>
    <property type="evidence" value="ECO:0007669"/>
    <property type="project" value="InterPro"/>
</dbReference>
<dbReference type="SUPFAM" id="SSF51735">
    <property type="entry name" value="NAD(P)-binding Rossmann-fold domains"/>
    <property type="match status" value="2"/>
</dbReference>
<dbReference type="InterPro" id="IPR006036">
    <property type="entry name" value="K_uptake_TrkA"/>
</dbReference>
<dbReference type="Pfam" id="PF02254">
    <property type="entry name" value="TrkA_N"/>
    <property type="match status" value="2"/>
</dbReference>
<dbReference type="InterPro" id="IPR036291">
    <property type="entry name" value="NAD(P)-bd_dom_sf"/>
</dbReference>
<dbReference type="Gene3D" id="3.40.50.720">
    <property type="entry name" value="NAD(P)-binding Rossmann-like Domain"/>
    <property type="match status" value="2"/>
</dbReference>
<feature type="domain" description="RCK C-terminal" evidence="8">
    <location>
        <begin position="141"/>
        <end position="221"/>
    </location>
</feature>
<dbReference type="NCBIfam" id="NF007032">
    <property type="entry name" value="PRK09496.1-4"/>
    <property type="match status" value="1"/>
</dbReference>
<gene>
    <name evidence="9" type="ORF">SAMN02745221_00627</name>
</gene>
<evidence type="ECO:0000256" key="2">
    <source>
        <dbReference type="ARBA" id="ARBA00022448"/>
    </source>
</evidence>
<evidence type="ECO:0000256" key="5">
    <source>
        <dbReference type="ARBA" id="ARBA00023027"/>
    </source>
</evidence>
<keyword evidence="10" id="KW-1185">Reference proteome</keyword>